<dbReference type="InterPro" id="IPR050654">
    <property type="entry name" value="AChE-related_enzymes"/>
</dbReference>
<dbReference type="AlphaFoldDB" id="A0A0L7QSV0"/>
<evidence type="ECO:0000313" key="9">
    <source>
        <dbReference type="Proteomes" id="UP000053825"/>
    </source>
</evidence>
<evidence type="ECO:0000256" key="3">
    <source>
        <dbReference type="ARBA" id="ARBA00022801"/>
    </source>
</evidence>
<dbReference type="SUPFAM" id="SSF53474">
    <property type="entry name" value="alpha/beta-Hydrolases"/>
    <property type="match status" value="1"/>
</dbReference>
<evidence type="ECO:0000256" key="4">
    <source>
        <dbReference type="ARBA" id="ARBA00023157"/>
    </source>
</evidence>
<dbReference type="Gene3D" id="3.40.50.1820">
    <property type="entry name" value="alpha/beta hydrolase"/>
    <property type="match status" value="1"/>
</dbReference>
<protein>
    <submittedName>
        <fullName evidence="8">Acetylcholinesterase</fullName>
    </submittedName>
</protein>
<evidence type="ECO:0000259" key="7">
    <source>
        <dbReference type="Pfam" id="PF00135"/>
    </source>
</evidence>
<accession>A0A0L7QSV0</accession>
<feature type="domain" description="Carboxylesterase type B" evidence="7">
    <location>
        <begin position="53"/>
        <end position="230"/>
    </location>
</feature>
<dbReference type="GO" id="GO:0006581">
    <property type="term" value="P:acetylcholine catabolic process"/>
    <property type="evidence" value="ECO:0007669"/>
    <property type="project" value="TreeGrafter"/>
</dbReference>
<dbReference type="GO" id="GO:0003990">
    <property type="term" value="F:acetylcholinesterase activity"/>
    <property type="evidence" value="ECO:0007669"/>
    <property type="project" value="UniProtKB-EC"/>
</dbReference>
<keyword evidence="2" id="KW-0719">Serine esterase</keyword>
<keyword evidence="9" id="KW-1185">Reference proteome</keyword>
<keyword evidence="5" id="KW-0325">Glycoprotein</keyword>
<evidence type="ECO:0000313" key="8">
    <source>
        <dbReference type="EMBL" id="KOC61629.1"/>
    </source>
</evidence>
<dbReference type="InterPro" id="IPR029058">
    <property type="entry name" value="AB_hydrolase_fold"/>
</dbReference>
<evidence type="ECO:0000256" key="5">
    <source>
        <dbReference type="ARBA" id="ARBA00023180"/>
    </source>
</evidence>
<dbReference type="PRINTS" id="PR00878">
    <property type="entry name" value="CHOLNESTRASE"/>
</dbReference>
<dbReference type="GO" id="GO:0005615">
    <property type="term" value="C:extracellular space"/>
    <property type="evidence" value="ECO:0007669"/>
    <property type="project" value="TreeGrafter"/>
</dbReference>
<dbReference type="GO" id="GO:0005886">
    <property type="term" value="C:plasma membrane"/>
    <property type="evidence" value="ECO:0007669"/>
    <property type="project" value="TreeGrafter"/>
</dbReference>
<keyword evidence="4" id="KW-1015">Disulfide bond</keyword>
<dbReference type="GO" id="GO:0019695">
    <property type="term" value="P:choline metabolic process"/>
    <property type="evidence" value="ECO:0007669"/>
    <property type="project" value="TreeGrafter"/>
</dbReference>
<gene>
    <name evidence="8" type="ORF">WH47_05777</name>
</gene>
<dbReference type="PANTHER" id="PTHR43918:SF13">
    <property type="entry name" value="ACETYLCHOLINESTERASE"/>
    <property type="match status" value="1"/>
</dbReference>
<comment type="catalytic activity">
    <reaction evidence="6">
        <text>acetylcholine + H2O = choline + acetate + H(+)</text>
        <dbReference type="Rhea" id="RHEA:17561"/>
        <dbReference type="ChEBI" id="CHEBI:15354"/>
        <dbReference type="ChEBI" id="CHEBI:15355"/>
        <dbReference type="ChEBI" id="CHEBI:15377"/>
        <dbReference type="ChEBI" id="CHEBI:15378"/>
        <dbReference type="ChEBI" id="CHEBI:30089"/>
        <dbReference type="EC" id="3.1.1.7"/>
    </reaction>
</comment>
<organism evidence="8 9">
    <name type="scientific">Habropoda laboriosa</name>
    <dbReference type="NCBI Taxonomy" id="597456"/>
    <lineage>
        <taxon>Eukaryota</taxon>
        <taxon>Metazoa</taxon>
        <taxon>Ecdysozoa</taxon>
        <taxon>Arthropoda</taxon>
        <taxon>Hexapoda</taxon>
        <taxon>Insecta</taxon>
        <taxon>Pterygota</taxon>
        <taxon>Neoptera</taxon>
        <taxon>Endopterygota</taxon>
        <taxon>Hymenoptera</taxon>
        <taxon>Apocrita</taxon>
        <taxon>Aculeata</taxon>
        <taxon>Apoidea</taxon>
        <taxon>Anthophila</taxon>
        <taxon>Apidae</taxon>
        <taxon>Habropoda</taxon>
    </lineage>
</organism>
<evidence type="ECO:0000256" key="6">
    <source>
        <dbReference type="ARBA" id="ARBA00048484"/>
    </source>
</evidence>
<proteinExistence type="inferred from homology"/>
<evidence type="ECO:0000256" key="2">
    <source>
        <dbReference type="ARBA" id="ARBA00022487"/>
    </source>
</evidence>
<dbReference type="EMBL" id="KQ414756">
    <property type="protein sequence ID" value="KOC61629.1"/>
    <property type="molecule type" value="Genomic_DNA"/>
</dbReference>
<dbReference type="PANTHER" id="PTHR43918">
    <property type="entry name" value="ACETYLCHOLINESTERASE"/>
    <property type="match status" value="1"/>
</dbReference>
<dbReference type="InterPro" id="IPR000997">
    <property type="entry name" value="Cholinesterase"/>
</dbReference>
<dbReference type="STRING" id="597456.A0A0L7QSV0"/>
<comment type="similarity">
    <text evidence="1">Belongs to the type-B carboxylesterase/lipase family.</text>
</comment>
<keyword evidence="3" id="KW-0378">Hydrolase</keyword>
<evidence type="ECO:0000256" key="1">
    <source>
        <dbReference type="ARBA" id="ARBA00005964"/>
    </source>
</evidence>
<dbReference type="Proteomes" id="UP000053825">
    <property type="component" value="Unassembled WGS sequence"/>
</dbReference>
<sequence>MVRQTNPCNQASRQELSQFIERKASIFHLRDVHVICTYFILYDFNDVFEKDKPTFVKRDRFVNIINNIFKNMSQIERDAITFQYTDWEQVNNGYLYQKMIADVVGDYFFICPSIHFAQLFADRGMKVYYYFFTQRTSSNLWGEWMGVLHGDEVEYVFGHPMNMSLKYSKEERDLSIMMIRYFSKFAYTGQPTNENEWPPYSRDQPQYYIFNAETTGLGGKGLRTTACAFWNDFLPRLKGVPGSYLPLLSNFHRGNEPFFRNRSFHEKITDIFSFLSSLIYRFFSASQEQVYNSLSSYLLEAFYRLSLLFSKSLSFSFFPRSRSLFSPPPLSHLVNPDFPLDRASILYNTRFPPLMIFTLPETCERQILNSKTPCYFSIILFPAQNCCSNPPDYRSMKSNRRKIIGKITILKKLDQESNSRPQA</sequence>
<dbReference type="InterPro" id="IPR002018">
    <property type="entry name" value="CarbesteraseB"/>
</dbReference>
<name>A0A0L7QSV0_9HYME</name>
<dbReference type="Pfam" id="PF00135">
    <property type="entry name" value="COesterase"/>
    <property type="match status" value="1"/>
</dbReference>
<reference evidence="8 9" key="1">
    <citation type="submission" date="2015-07" db="EMBL/GenBank/DDBJ databases">
        <title>The genome of Habropoda laboriosa.</title>
        <authorList>
            <person name="Pan H."/>
            <person name="Kapheim K."/>
        </authorList>
    </citation>
    <scope>NUCLEOTIDE SEQUENCE [LARGE SCALE GENOMIC DNA]</scope>
    <source>
        <strain evidence="8">0110345459</strain>
    </source>
</reference>
<dbReference type="OrthoDB" id="408631at2759"/>